<proteinExistence type="predicted"/>
<keyword evidence="1" id="KW-0732">Signal</keyword>
<evidence type="ECO:0000256" key="1">
    <source>
        <dbReference type="SAM" id="SignalP"/>
    </source>
</evidence>
<dbReference type="SUPFAM" id="SSF49899">
    <property type="entry name" value="Concanavalin A-like lectins/glucanases"/>
    <property type="match status" value="1"/>
</dbReference>
<accession>A0ABW3HBB4</accession>
<gene>
    <name evidence="2" type="ORF">ACFQ1E_19480</name>
</gene>
<feature type="signal peptide" evidence="1">
    <location>
        <begin position="1"/>
        <end position="20"/>
    </location>
</feature>
<feature type="chain" id="PRO_5045693528" evidence="1">
    <location>
        <begin position="21"/>
        <end position="202"/>
    </location>
</feature>
<dbReference type="Proteomes" id="UP001596977">
    <property type="component" value="Unassembled WGS sequence"/>
</dbReference>
<comment type="caution">
    <text evidence="2">The sequence shown here is derived from an EMBL/GenBank/DDBJ whole genome shotgun (WGS) entry which is preliminary data.</text>
</comment>
<reference evidence="3" key="1">
    <citation type="journal article" date="2019" name="Int. J. Syst. Evol. Microbiol.">
        <title>The Global Catalogue of Microorganisms (GCM) 10K type strain sequencing project: providing services to taxonomists for standard genome sequencing and annotation.</title>
        <authorList>
            <consortium name="The Broad Institute Genomics Platform"/>
            <consortium name="The Broad Institute Genome Sequencing Center for Infectious Disease"/>
            <person name="Wu L."/>
            <person name="Ma J."/>
        </authorList>
    </citation>
    <scope>NUCLEOTIDE SEQUENCE [LARGE SCALE GENOMIC DNA]</scope>
    <source>
        <strain evidence="3">CCUG 62982</strain>
    </source>
</reference>
<dbReference type="EMBL" id="JBHTJG010000014">
    <property type="protein sequence ID" value="MFD0948529.1"/>
    <property type="molecule type" value="Genomic_DNA"/>
</dbReference>
<keyword evidence="3" id="KW-1185">Reference proteome</keyword>
<evidence type="ECO:0000313" key="2">
    <source>
        <dbReference type="EMBL" id="MFD0948529.1"/>
    </source>
</evidence>
<dbReference type="Gene3D" id="2.60.120.200">
    <property type="match status" value="1"/>
</dbReference>
<evidence type="ECO:0000313" key="3">
    <source>
        <dbReference type="Proteomes" id="UP001596977"/>
    </source>
</evidence>
<dbReference type="Pfam" id="PF13385">
    <property type="entry name" value="Laminin_G_3"/>
    <property type="match status" value="1"/>
</dbReference>
<name>A0ABW3HBB4_9SPHN</name>
<protein>
    <submittedName>
        <fullName evidence="2">LamG domain-containing protein</fullName>
    </submittedName>
</protein>
<dbReference type="InterPro" id="IPR013320">
    <property type="entry name" value="ConA-like_dom_sf"/>
</dbReference>
<sequence length="202" mass="20183">MRMAKLAGLIVAMLALPALAAIPGNGGPYNARFTADGGGLARTLEGAEELVAAGARYGISGWVRPDAKPAGMAMLIVLGDEAGKCRCLAIHQGYPMVLDGPTTITARKRLAAGKWTHVAMVSDGATLRLYVGGKLAGSTPIRSGPVPARIALAPRLAGFAHFGGAIAGATVDGVAPTEAEVAAAAAAAPDFAAITGWLGADS</sequence>
<dbReference type="RefSeq" id="WP_264946491.1">
    <property type="nucleotide sequence ID" value="NZ_JAPDRA010000014.1"/>
</dbReference>
<organism evidence="2 3">
    <name type="scientific">Sphingomonas canadensis</name>
    <dbReference type="NCBI Taxonomy" id="1219257"/>
    <lineage>
        <taxon>Bacteria</taxon>
        <taxon>Pseudomonadati</taxon>
        <taxon>Pseudomonadota</taxon>
        <taxon>Alphaproteobacteria</taxon>
        <taxon>Sphingomonadales</taxon>
        <taxon>Sphingomonadaceae</taxon>
        <taxon>Sphingomonas</taxon>
    </lineage>
</organism>